<dbReference type="InterPro" id="IPR011760">
    <property type="entry name" value="PsdUridine_synth_TruD_insert"/>
</dbReference>
<dbReference type="PROSITE" id="PS01268">
    <property type="entry name" value="UPF0024"/>
    <property type="match status" value="1"/>
</dbReference>
<organism evidence="6 7">
    <name type="scientific">Theileria orientalis strain Shintoku</name>
    <dbReference type="NCBI Taxonomy" id="869250"/>
    <lineage>
        <taxon>Eukaryota</taxon>
        <taxon>Sar</taxon>
        <taxon>Alveolata</taxon>
        <taxon>Apicomplexa</taxon>
        <taxon>Aconoidasida</taxon>
        <taxon>Piroplasmida</taxon>
        <taxon>Theileriidae</taxon>
        <taxon>Theileria</taxon>
    </lineage>
</organism>
<keyword evidence="2" id="KW-0819">tRNA processing</keyword>
<dbReference type="GO" id="GO:0003723">
    <property type="term" value="F:RNA binding"/>
    <property type="evidence" value="ECO:0007669"/>
    <property type="project" value="InterPro"/>
</dbReference>
<feature type="domain" description="TRUD" evidence="5">
    <location>
        <begin position="427"/>
        <end position="690"/>
    </location>
</feature>
<dbReference type="GO" id="GO:0008033">
    <property type="term" value="P:tRNA processing"/>
    <property type="evidence" value="ECO:0007669"/>
    <property type="project" value="UniProtKB-KW"/>
</dbReference>
<evidence type="ECO:0000259" key="5">
    <source>
        <dbReference type="PROSITE" id="PS50984"/>
    </source>
</evidence>
<feature type="region of interest" description="Disordered" evidence="4">
    <location>
        <begin position="259"/>
        <end position="286"/>
    </location>
</feature>
<evidence type="ECO:0000256" key="2">
    <source>
        <dbReference type="ARBA" id="ARBA00022694"/>
    </source>
</evidence>
<dbReference type="OrthoDB" id="447290at2759"/>
<dbReference type="eggNOG" id="KOG2339">
    <property type="taxonomic scope" value="Eukaryota"/>
</dbReference>
<evidence type="ECO:0000256" key="1">
    <source>
        <dbReference type="ARBA" id="ARBA00007953"/>
    </source>
</evidence>
<dbReference type="InterPro" id="IPR042214">
    <property type="entry name" value="TruD_catalytic"/>
</dbReference>
<dbReference type="PIRSF" id="PIRSF037016">
    <property type="entry name" value="Pseudouridin_synth_euk_prd"/>
    <property type="match status" value="1"/>
</dbReference>
<protein>
    <recommendedName>
        <fullName evidence="5">TRUD domain-containing protein</fullName>
    </recommendedName>
</protein>
<dbReference type="KEGG" id="tot:TOT_020000948"/>
<dbReference type="InterPro" id="IPR020119">
    <property type="entry name" value="PsdUridine_synth_TruD_CS"/>
</dbReference>
<evidence type="ECO:0000256" key="3">
    <source>
        <dbReference type="ARBA" id="ARBA00023235"/>
    </source>
</evidence>
<dbReference type="InterPro" id="IPR001656">
    <property type="entry name" value="PsdUridine_synth_TruD"/>
</dbReference>
<feature type="compositionally biased region" description="Polar residues" evidence="4">
    <location>
        <begin position="268"/>
        <end position="286"/>
    </location>
</feature>
<dbReference type="GeneID" id="20715054"/>
<comment type="similarity">
    <text evidence="1">Belongs to the pseudouridine synthase TruD family.</text>
</comment>
<dbReference type="Gene3D" id="3.30.2350.20">
    <property type="entry name" value="TruD, catalytic domain"/>
    <property type="match status" value="2"/>
</dbReference>
<dbReference type="PANTHER" id="PTHR13326:SF21">
    <property type="entry name" value="PSEUDOURIDYLATE SYNTHASE PUS7L"/>
    <property type="match status" value="1"/>
</dbReference>
<dbReference type="Proteomes" id="UP000003786">
    <property type="component" value="Chromosome 2"/>
</dbReference>
<reference evidence="6 7" key="1">
    <citation type="journal article" date="2012" name="MBio">
        <title>Comparative genome analysis of three eukaryotic parasites with differing abilities to transform leukocytes reveals key mediators of Theileria-induced leukocyte transformation.</title>
        <authorList>
            <person name="Hayashida K."/>
            <person name="Hara Y."/>
            <person name="Abe T."/>
            <person name="Yamasaki C."/>
            <person name="Toyoda A."/>
            <person name="Kosuge T."/>
            <person name="Suzuki Y."/>
            <person name="Sato Y."/>
            <person name="Kawashima S."/>
            <person name="Katayama T."/>
            <person name="Wakaguri H."/>
            <person name="Inoue N."/>
            <person name="Homma K."/>
            <person name="Tada-Umezaki M."/>
            <person name="Yagi Y."/>
            <person name="Fujii Y."/>
            <person name="Habara T."/>
            <person name="Kanehisa M."/>
            <person name="Watanabe H."/>
            <person name="Ito K."/>
            <person name="Gojobori T."/>
            <person name="Sugawara H."/>
            <person name="Imanishi T."/>
            <person name="Weir W."/>
            <person name="Gardner M."/>
            <person name="Pain A."/>
            <person name="Shiels B."/>
            <person name="Hattori M."/>
            <person name="Nene V."/>
            <person name="Sugimoto C."/>
        </authorList>
    </citation>
    <scope>NUCLEOTIDE SEQUENCE [LARGE SCALE GENOMIC DNA]</scope>
    <source>
        <strain evidence="6 7">Shintoku</strain>
    </source>
</reference>
<keyword evidence="7" id="KW-1185">Reference proteome</keyword>
<evidence type="ECO:0000313" key="6">
    <source>
        <dbReference type="EMBL" id="BAM40694.1"/>
    </source>
</evidence>
<dbReference type="VEuPathDB" id="PiroplasmaDB:TOT_020000948"/>
<dbReference type="GO" id="GO:0001522">
    <property type="term" value="P:pseudouridine synthesis"/>
    <property type="evidence" value="ECO:0007669"/>
    <property type="project" value="InterPro"/>
</dbReference>
<gene>
    <name evidence="6" type="ORF">TOT_020000948</name>
</gene>
<sequence>MERTQSTKMVSKSVSVGIERTLSEYISQVKPNRVEGYVKLLLEDFHVHEIDTEGKVLSLGKSYKIEEVRRAVERKRKRKTGERFLSVYEEDKDKLEYPQELFTETDKLRLKKLLKALSEKAKSFSGQEKMPATFLVCRDSKDAKATRTGVHRWIRATLPFLDSKTVEFGASQRAGKMKELLDSHLDLSALPQDYSLIRVAPTPACVKYISGRLRNTFNTNETNNTSNNNNRFNNDNNRNYVSISGSNYSSGYGANLSNKKEEHVGAASETSSQIKENYNSDADSESSVSLEEIVKELDGTDYEKYNPKSYGKFLHFNMLKINRETSEVVHMMCKSANRGSFDFFSAGNKDKRGITVQRICIRRCNIESILEAMTRGWYNDVHLSDFCYKNTKIGLGDLKGNHFKIVIRGIEDATNIDEAIETLKSYGFINYFGLQRFGTKIVGTHIIGASIIDQRYDMTLRLILGDIETAKHYAVFNKYFENMDAVKLSLNPEYEMPMKYRKATDYYLFDNDAETALKYIPMRFYVEKSVLKGIMANMSNEKCLEKVPKNILSIYVHSTQSLLFNLAATERLNRYGLKVVPGDLVVTSEKGMSESGEEYEEERTQRVKRMTVIEVNSEEEAERYTIEQVVLPLPGDNIKYPSNMKDYYEQIAVENYNIKLENFKTNKEVEGKKQKCIVSVGGSYRFIIVKPKDVSYEVIEKLEEPLKVLIRPEIEGYEEDIEKYESARSIERIQKLGDKIRNKAALKLKCSLPKSSYITVALREILKDESIENNHG</sequence>
<dbReference type="CDD" id="cd02576">
    <property type="entry name" value="PseudoU_synth_ScPUS7"/>
    <property type="match status" value="1"/>
</dbReference>
<name>J4DPH1_THEOR</name>
<dbReference type="EMBL" id="AP011947">
    <property type="protein sequence ID" value="BAM40694.1"/>
    <property type="molecule type" value="Genomic_DNA"/>
</dbReference>
<dbReference type="PROSITE" id="PS50984">
    <property type="entry name" value="TRUD"/>
    <property type="match status" value="1"/>
</dbReference>
<dbReference type="SUPFAM" id="SSF55120">
    <property type="entry name" value="Pseudouridine synthase"/>
    <property type="match status" value="1"/>
</dbReference>
<dbReference type="STRING" id="869250.J4DPH1"/>
<dbReference type="AlphaFoldDB" id="J4DPH1"/>
<dbReference type="PANTHER" id="PTHR13326">
    <property type="entry name" value="TRNA PSEUDOURIDINE SYNTHASE D"/>
    <property type="match status" value="1"/>
</dbReference>
<keyword evidence="3" id="KW-0413">Isomerase</keyword>
<accession>J4DPH1</accession>
<dbReference type="Pfam" id="PF01142">
    <property type="entry name" value="TruD"/>
    <property type="match status" value="2"/>
</dbReference>
<proteinExistence type="inferred from homology"/>
<dbReference type="OMA" id="IYVHSTQ"/>
<evidence type="ECO:0000313" key="7">
    <source>
        <dbReference type="Proteomes" id="UP000003786"/>
    </source>
</evidence>
<evidence type="ECO:0000256" key="4">
    <source>
        <dbReference type="SAM" id="MobiDB-lite"/>
    </source>
</evidence>
<dbReference type="RefSeq" id="XP_009690995.1">
    <property type="nucleotide sequence ID" value="XM_009692700.1"/>
</dbReference>
<dbReference type="InterPro" id="IPR020103">
    <property type="entry name" value="PsdUridine_synth_cat_dom_sf"/>
</dbReference>
<dbReference type="GO" id="GO:0005634">
    <property type="term" value="C:nucleus"/>
    <property type="evidence" value="ECO:0007669"/>
    <property type="project" value="TreeGrafter"/>
</dbReference>
<dbReference type="GO" id="GO:0009982">
    <property type="term" value="F:pseudouridine synthase activity"/>
    <property type="evidence" value="ECO:0007669"/>
    <property type="project" value="InterPro"/>
</dbReference>